<name>A0ABP9ZZT6_9GAMM</name>
<dbReference type="RefSeq" id="WP_353294683.1">
    <property type="nucleotide sequence ID" value="NZ_BAABWH010000004.1"/>
</dbReference>
<protein>
    <submittedName>
        <fullName evidence="2">TIGR04219 family outer membrane beta-barrel protein</fullName>
    </submittedName>
</protein>
<dbReference type="EMBL" id="BAABWH010000004">
    <property type="protein sequence ID" value="GAA6145652.1"/>
    <property type="molecule type" value="Genomic_DNA"/>
</dbReference>
<organism evidence="2 3">
    <name type="scientific">Thalassolituus maritimus</name>
    <dbReference type="NCBI Taxonomy" id="484498"/>
    <lineage>
        <taxon>Bacteria</taxon>
        <taxon>Pseudomonadati</taxon>
        <taxon>Pseudomonadota</taxon>
        <taxon>Gammaproteobacteria</taxon>
        <taxon>Oceanospirillales</taxon>
        <taxon>Oceanospirillaceae</taxon>
        <taxon>Thalassolituus</taxon>
    </lineage>
</organism>
<feature type="signal peptide" evidence="1">
    <location>
        <begin position="1"/>
        <end position="20"/>
    </location>
</feature>
<evidence type="ECO:0000256" key="1">
    <source>
        <dbReference type="SAM" id="SignalP"/>
    </source>
</evidence>
<feature type="chain" id="PRO_5045199003" evidence="1">
    <location>
        <begin position="21"/>
        <end position="254"/>
    </location>
</feature>
<dbReference type="InterPro" id="IPR026387">
    <property type="entry name" value="OMP_w_GlyGly"/>
</dbReference>
<evidence type="ECO:0000313" key="3">
    <source>
        <dbReference type="Proteomes" id="UP001481413"/>
    </source>
</evidence>
<reference evidence="2 3" key="1">
    <citation type="submission" date="2024-04" db="EMBL/GenBank/DDBJ databases">
        <title>Draft genome sequence of Thalassolituus maritimus NBRC 116585.</title>
        <authorList>
            <person name="Miyakawa T."/>
            <person name="Kusuya Y."/>
            <person name="Miura T."/>
        </authorList>
    </citation>
    <scope>NUCLEOTIDE SEQUENCE [LARGE SCALE GENOMIC DNA]</scope>
    <source>
        <strain evidence="2 3">5NW40-0001</strain>
    </source>
</reference>
<dbReference type="NCBIfam" id="TIGR04219">
    <property type="entry name" value="OMP_w_GlyGly"/>
    <property type="match status" value="1"/>
</dbReference>
<proteinExistence type="predicted"/>
<keyword evidence="1" id="KW-0732">Signal</keyword>
<accession>A0ABP9ZZT6</accession>
<evidence type="ECO:0000313" key="2">
    <source>
        <dbReference type="EMBL" id="GAA6145652.1"/>
    </source>
</evidence>
<keyword evidence="3" id="KW-1185">Reference proteome</keyword>
<dbReference type="Proteomes" id="UP001481413">
    <property type="component" value="Unassembled WGS sequence"/>
</dbReference>
<gene>
    <name evidence="2" type="ORF">NBRC116585_17700</name>
</gene>
<comment type="caution">
    <text evidence="2">The sequence shown here is derived from an EMBL/GenBank/DDBJ whole genome shotgun (WGS) entry which is preliminary data.</text>
</comment>
<sequence>MKKTALAAFLVAMTPVAAQADLLFTVGAKANAWTAEPSGQVDDGVSADSETDGLGLDSDSGTNLTVFFEHPVPVLPNVRLRQTSLDLDGSGTMTRNFNGVQYTGQVDSYMDLSHTDATLYWGLPLPVPYVDINLGLTARMFGGEVIVEGTTLTGNQREEVELDFAIPMGFLEAQVGTPFGIYAQAEINAIGYDGNALTDTVLTLGYDLPVPVVDLGLEVGHRAMSMKTNKDTTDIETDFDVSGIFYGASFSVGF</sequence>